<evidence type="ECO:0000256" key="5">
    <source>
        <dbReference type="ARBA" id="ARBA00023004"/>
    </source>
</evidence>
<proteinExistence type="predicted"/>
<dbReference type="GO" id="GO:0046872">
    <property type="term" value="F:metal ion binding"/>
    <property type="evidence" value="ECO:0007669"/>
    <property type="project" value="UniProtKB-KW"/>
</dbReference>
<evidence type="ECO:0000256" key="3">
    <source>
        <dbReference type="ARBA" id="ARBA00022714"/>
    </source>
</evidence>
<keyword evidence="7" id="KW-1015">Disulfide bond</keyword>
<evidence type="ECO:0000256" key="2">
    <source>
        <dbReference type="ARBA" id="ARBA00015816"/>
    </source>
</evidence>
<keyword evidence="11" id="KW-0223">Dioxygenase</keyword>
<dbReference type="GO" id="GO:0016020">
    <property type="term" value="C:membrane"/>
    <property type="evidence" value="ECO:0007669"/>
    <property type="project" value="InterPro"/>
</dbReference>
<dbReference type="GO" id="GO:0051537">
    <property type="term" value="F:2 iron, 2 sulfur cluster binding"/>
    <property type="evidence" value="ECO:0007669"/>
    <property type="project" value="UniProtKB-KW"/>
</dbReference>
<dbReference type="PROSITE" id="PS51296">
    <property type="entry name" value="RIESKE"/>
    <property type="match status" value="1"/>
</dbReference>
<dbReference type="PRINTS" id="PR00162">
    <property type="entry name" value="RIESKE"/>
</dbReference>
<dbReference type="KEGG" id="ido:I598_0948"/>
<evidence type="ECO:0000259" key="10">
    <source>
        <dbReference type="PROSITE" id="PS51296"/>
    </source>
</evidence>
<evidence type="ECO:0000313" key="12">
    <source>
        <dbReference type="Proteomes" id="UP000076794"/>
    </source>
</evidence>
<dbReference type="Pfam" id="PF00355">
    <property type="entry name" value="Rieske"/>
    <property type="match status" value="1"/>
</dbReference>
<accession>A0A161IJU8</accession>
<keyword evidence="3" id="KW-0001">2Fe-2S</keyword>
<dbReference type="InterPro" id="IPR005805">
    <property type="entry name" value="Rieske_Fe-S_prot_C"/>
</dbReference>
<comment type="cofactor">
    <cofactor evidence="9">
        <name>[2Fe-2S] cluster</name>
        <dbReference type="ChEBI" id="CHEBI:190135"/>
    </cofactor>
</comment>
<dbReference type="STRING" id="1300344.I598_0948"/>
<dbReference type="GO" id="GO:0016705">
    <property type="term" value="F:oxidoreductase activity, acting on paired donors, with incorporation or reduction of molecular oxygen"/>
    <property type="evidence" value="ECO:0007669"/>
    <property type="project" value="UniProtKB-ARBA"/>
</dbReference>
<sequence length="152" mass="14810">MTDTAATVLTTSCCSRRDLLRGVTATTGAVVVGGALVACSEGTDPGASVDEASGAAGQVVVALADVPVGGAVSGQVGGVEVLVTQPVEGEVHVFSAVCTHQGCTVLPGDGVLECPCHRSTFALTDAAVQSGPAPEPLGEVPVEVVDGDVVVA</sequence>
<dbReference type="AlphaFoldDB" id="A0A161IJU8"/>
<evidence type="ECO:0000256" key="7">
    <source>
        <dbReference type="ARBA" id="ARBA00023157"/>
    </source>
</evidence>
<evidence type="ECO:0000256" key="4">
    <source>
        <dbReference type="ARBA" id="ARBA00022723"/>
    </source>
</evidence>
<dbReference type="CDD" id="cd03467">
    <property type="entry name" value="Rieske"/>
    <property type="match status" value="1"/>
</dbReference>
<dbReference type="InterPro" id="IPR019546">
    <property type="entry name" value="TAT_signal_bac_arc"/>
</dbReference>
<dbReference type="PANTHER" id="PTHR10134">
    <property type="entry name" value="CYTOCHROME B-C1 COMPLEX SUBUNIT RIESKE, MITOCHONDRIAL"/>
    <property type="match status" value="1"/>
</dbReference>
<dbReference type="Proteomes" id="UP000076794">
    <property type="component" value="Chromosome"/>
</dbReference>
<evidence type="ECO:0000256" key="1">
    <source>
        <dbReference type="ARBA" id="ARBA00002494"/>
    </source>
</evidence>
<dbReference type="InterPro" id="IPR017941">
    <property type="entry name" value="Rieske_2Fe-2S"/>
</dbReference>
<evidence type="ECO:0000256" key="6">
    <source>
        <dbReference type="ARBA" id="ARBA00023014"/>
    </source>
</evidence>
<keyword evidence="12" id="KW-1185">Reference proteome</keyword>
<evidence type="ECO:0000256" key="8">
    <source>
        <dbReference type="ARBA" id="ARBA00029586"/>
    </source>
</evidence>
<comment type="function">
    <text evidence="1">Iron-sulfur subunit of the cytochrome bc1 complex, an essential component of the respiratory electron transport chain required for ATP synthesis. The bc1 complex catalyzes the oxidation of menaquinol and the reduction of cytochrome c in the respiratory chain. The bc1 complex operates through a Q-cycle mechanism that couples electron transfer to generation of the proton gradient that drives ATP synthesis.</text>
</comment>
<dbReference type="Gene3D" id="2.102.10.10">
    <property type="entry name" value="Rieske [2Fe-2S] iron-sulphur domain"/>
    <property type="match status" value="1"/>
</dbReference>
<organism evidence="11 12">
    <name type="scientific">Isoptericola dokdonensis DS-3</name>
    <dbReference type="NCBI Taxonomy" id="1300344"/>
    <lineage>
        <taxon>Bacteria</taxon>
        <taxon>Bacillati</taxon>
        <taxon>Actinomycetota</taxon>
        <taxon>Actinomycetes</taxon>
        <taxon>Micrococcales</taxon>
        <taxon>Promicromonosporaceae</taxon>
        <taxon>Isoptericola</taxon>
    </lineage>
</organism>
<dbReference type="EMBL" id="CP014209">
    <property type="protein sequence ID" value="ANC30520.1"/>
    <property type="molecule type" value="Genomic_DNA"/>
</dbReference>
<dbReference type="InterPro" id="IPR036922">
    <property type="entry name" value="Rieske_2Fe-2S_sf"/>
</dbReference>
<keyword evidence="11" id="KW-0560">Oxidoreductase</keyword>
<keyword evidence="6" id="KW-0411">Iron-sulfur</keyword>
<dbReference type="GO" id="GO:0051213">
    <property type="term" value="F:dioxygenase activity"/>
    <property type="evidence" value="ECO:0007669"/>
    <property type="project" value="UniProtKB-KW"/>
</dbReference>
<evidence type="ECO:0000256" key="9">
    <source>
        <dbReference type="ARBA" id="ARBA00034078"/>
    </source>
</evidence>
<dbReference type="OrthoDB" id="25106at2"/>
<keyword evidence="4" id="KW-0479">Metal-binding</keyword>
<dbReference type="NCBIfam" id="TIGR01409">
    <property type="entry name" value="TAT_signal_seq"/>
    <property type="match status" value="1"/>
</dbReference>
<feature type="domain" description="Rieske" evidence="10">
    <location>
        <begin position="58"/>
        <end position="151"/>
    </location>
</feature>
<dbReference type="RefSeq" id="WP_068201733.1">
    <property type="nucleotide sequence ID" value="NZ_CP014209.1"/>
</dbReference>
<gene>
    <name evidence="11" type="primary">bphF</name>
    <name evidence="11" type="ORF">I598_0948</name>
</gene>
<dbReference type="PATRIC" id="fig|1300344.3.peg.950"/>
<protein>
    <recommendedName>
        <fullName evidence="2">Cytochrome bc1 complex Rieske iron-sulfur subunit</fullName>
    </recommendedName>
    <alternativeName>
        <fullName evidence="8">Cytochrome bc1 reductase complex subunit QcrA</fullName>
    </alternativeName>
</protein>
<name>A0A161IJU8_9MICO</name>
<dbReference type="SUPFAM" id="SSF50022">
    <property type="entry name" value="ISP domain"/>
    <property type="match status" value="1"/>
</dbReference>
<dbReference type="InterPro" id="IPR014349">
    <property type="entry name" value="Rieske_Fe-S_prot"/>
</dbReference>
<reference evidence="11 12" key="1">
    <citation type="submission" date="2016-01" db="EMBL/GenBank/DDBJ databases">
        <title>Complete genome sequence of a soil Actinobacterium, Isoptericola dokdonensis DS-3.</title>
        <authorList>
            <person name="Kwon S.-K."/>
            <person name="Kim J.F."/>
        </authorList>
    </citation>
    <scope>NUCLEOTIDE SEQUENCE [LARGE SCALE GENOMIC DNA]</scope>
    <source>
        <strain evidence="11 12">DS-3</strain>
    </source>
</reference>
<keyword evidence="5" id="KW-0408">Iron</keyword>
<evidence type="ECO:0000313" key="11">
    <source>
        <dbReference type="EMBL" id="ANC30520.1"/>
    </source>
</evidence>
<dbReference type="GO" id="GO:0004497">
    <property type="term" value="F:monooxygenase activity"/>
    <property type="evidence" value="ECO:0007669"/>
    <property type="project" value="UniProtKB-ARBA"/>
</dbReference>